<evidence type="ECO:0000256" key="1">
    <source>
        <dbReference type="ARBA" id="ARBA00004477"/>
    </source>
</evidence>
<comment type="subcellular location">
    <subcellularLocation>
        <location evidence="1">Endoplasmic reticulum membrane</location>
        <topology evidence="1">Multi-pass membrane protein</topology>
    </subcellularLocation>
</comment>
<dbReference type="AlphaFoldDB" id="A0A9N8ZC04"/>
<feature type="region of interest" description="Disordered" evidence="8">
    <location>
        <begin position="238"/>
        <end position="269"/>
    </location>
</feature>
<sequence>MSLAVAIALIVLITEFILWFGYSQIASLAYGIYLNVFEKERIQKQRKIKRDILNVKHDLTRTSSQDQFAKWAKLRRKLDSKMSELDKITTSLGYLKTSFEIKFTTFLWVFSNGMQFFMVLWYRSSPVFYLPQDWFSPISWIFSLPFAPSGSVSVPFWFLICRKFSKKVIQISKDAVPLYHSYAPESLKQQGPLVIQWCTINIQKFTPIVVQWVNTNAKTLCNVIIEKAKPVAITKVPPSTNKASVASTSKEEDLINSTETKEDEKVSERDSYMEGVVVGSI</sequence>
<dbReference type="InterPro" id="IPR029012">
    <property type="entry name" value="Helix_hairpin_bin_sf"/>
</dbReference>
<dbReference type="InterPro" id="IPR027538">
    <property type="entry name" value="Get1_fungi"/>
</dbReference>
<keyword evidence="3 7" id="KW-0812">Transmembrane</keyword>
<comment type="similarity">
    <text evidence="2 7">Belongs to the WRB/GET1 family.</text>
</comment>
<evidence type="ECO:0000256" key="4">
    <source>
        <dbReference type="ARBA" id="ARBA00022824"/>
    </source>
</evidence>
<dbReference type="PANTHER" id="PTHR42650:SF1">
    <property type="entry name" value="GUIDED ENTRY OF TAIL-ANCHORED PROTEINS FACTOR 1"/>
    <property type="match status" value="1"/>
</dbReference>
<evidence type="ECO:0000256" key="5">
    <source>
        <dbReference type="ARBA" id="ARBA00022989"/>
    </source>
</evidence>
<evidence type="ECO:0000256" key="9">
    <source>
        <dbReference type="SAM" id="Phobius"/>
    </source>
</evidence>
<dbReference type="PANTHER" id="PTHR42650">
    <property type="entry name" value="TAIL-ANCHORED PROTEIN INSERTION RECEPTOR WRB"/>
    <property type="match status" value="1"/>
</dbReference>
<comment type="caution">
    <text evidence="7">Lacks conserved residue(s) required for the propagation of feature annotation.</text>
</comment>
<feature type="transmembrane region" description="Helical" evidence="9">
    <location>
        <begin position="6"/>
        <end position="37"/>
    </location>
</feature>
<dbReference type="HAMAP" id="MF_03113">
    <property type="entry name" value="Get1"/>
    <property type="match status" value="1"/>
</dbReference>
<evidence type="ECO:0000256" key="2">
    <source>
        <dbReference type="ARBA" id="ARBA00010799"/>
    </source>
</evidence>
<feature type="transmembrane region" description="Helical" evidence="9">
    <location>
        <begin position="134"/>
        <end position="160"/>
    </location>
</feature>
<protein>
    <submittedName>
        <fullName evidence="10">433_t:CDS:1</fullName>
    </submittedName>
</protein>
<organism evidence="10 11">
    <name type="scientific">Funneliformis mosseae</name>
    <name type="common">Endomycorrhizal fungus</name>
    <name type="synonym">Glomus mosseae</name>
    <dbReference type="NCBI Taxonomy" id="27381"/>
    <lineage>
        <taxon>Eukaryota</taxon>
        <taxon>Fungi</taxon>
        <taxon>Fungi incertae sedis</taxon>
        <taxon>Mucoromycota</taxon>
        <taxon>Glomeromycotina</taxon>
        <taxon>Glomeromycetes</taxon>
        <taxon>Glomerales</taxon>
        <taxon>Glomeraceae</taxon>
        <taxon>Funneliformis</taxon>
    </lineage>
</organism>
<accession>A0A9N8ZC04</accession>
<gene>
    <name evidence="7" type="primary">GET1</name>
    <name evidence="10" type="ORF">FMOSSE_LOCUS2938</name>
</gene>
<evidence type="ECO:0000256" key="8">
    <source>
        <dbReference type="SAM" id="MobiDB-lite"/>
    </source>
</evidence>
<dbReference type="GO" id="GO:0071816">
    <property type="term" value="P:tail-anchored membrane protein insertion into ER membrane"/>
    <property type="evidence" value="ECO:0007669"/>
    <property type="project" value="InterPro"/>
</dbReference>
<dbReference type="GO" id="GO:0043529">
    <property type="term" value="C:GET complex"/>
    <property type="evidence" value="ECO:0007669"/>
    <property type="project" value="InterPro"/>
</dbReference>
<dbReference type="InterPro" id="IPR028945">
    <property type="entry name" value="Get1"/>
</dbReference>
<evidence type="ECO:0000313" key="11">
    <source>
        <dbReference type="Proteomes" id="UP000789375"/>
    </source>
</evidence>
<keyword evidence="4 7" id="KW-0256">Endoplasmic reticulum</keyword>
<dbReference type="Proteomes" id="UP000789375">
    <property type="component" value="Unassembled WGS sequence"/>
</dbReference>
<dbReference type="Pfam" id="PF04420">
    <property type="entry name" value="CHD5"/>
    <property type="match status" value="1"/>
</dbReference>
<evidence type="ECO:0000256" key="7">
    <source>
        <dbReference type="HAMAP-Rule" id="MF_03113"/>
    </source>
</evidence>
<comment type="caution">
    <text evidence="10">The sequence shown here is derived from an EMBL/GenBank/DDBJ whole genome shotgun (WGS) entry which is preliminary data.</text>
</comment>
<dbReference type="GO" id="GO:0005789">
    <property type="term" value="C:endoplasmic reticulum membrane"/>
    <property type="evidence" value="ECO:0007669"/>
    <property type="project" value="UniProtKB-SubCell"/>
</dbReference>
<feature type="topological domain" description="Lumenal" evidence="7">
    <location>
        <begin position="1"/>
        <end position="3"/>
    </location>
</feature>
<proteinExistence type="inferred from homology"/>
<feature type="transmembrane region" description="Helical" evidence="9">
    <location>
        <begin position="103"/>
        <end position="122"/>
    </location>
</feature>
<name>A0A9N8ZC04_FUNMO</name>
<dbReference type="GO" id="GO:0043495">
    <property type="term" value="F:protein-membrane adaptor activity"/>
    <property type="evidence" value="ECO:0007669"/>
    <property type="project" value="TreeGrafter"/>
</dbReference>
<keyword evidence="7" id="KW-0813">Transport</keyword>
<keyword evidence="11" id="KW-1185">Reference proteome</keyword>
<reference evidence="10" key="1">
    <citation type="submission" date="2021-06" db="EMBL/GenBank/DDBJ databases">
        <authorList>
            <person name="Kallberg Y."/>
            <person name="Tangrot J."/>
            <person name="Rosling A."/>
        </authorList>
    </citation>
    <scope>NUCLEOTIDE SEQUENCE</scope>
    <source>
        <strain evidence="10">87-6 pot B 2015</strain>
    </source>
</reference>
<feature type="topological domain" description="Cytoplasmic" evidence="7">
    <location>
        <begin position="169"/>
        <end position="281"/>
    </location>
</feature>
<keyword evidence="6 7" id="KW-0472">Membrane</keyword>
<evidence type="ECO:0000313" key="10">
    <source>
        <dbReference type="EMBL" id="CAG8479504.1"/>
    </source>
</evidence>
<feature type="compositionally biased region" description="Basic and acidic residues" evidence="8">
    <location>
        <begin position="249"/>
        <end position="269"/>
    </location>
</feature>
<feature type="compositionally biased region" description="Polar residues" evidence="8">
    <location>
        <begin position="238"/>
        <end position="248"/>
    </location>
</feature>
<dbReference type="EMBL" id="CAJVPP010000404">
    <property type="protein sequence ID" value="CAG8479504.1"/>
    <property type="molecule type" value="Genomic_DNA"/>
</dbReference>
<keyword evidence="5 7" id="KW-1133">Transmembrane helix</keyword>
<evidence type="ECO:0000256" key="6">
    <source>
        <dbReference type="ARBA" id="ARBA00023136"/>
    </source>
</evidence>
<dbReference type="Gene3D" id="1.10.287.660">
    <property type="entry name" value="Helix hairpin bin"/>
    <property type="match status" value="1"/>
</dbReference>
<evidence type="ECO:0000256" key="3">
    <source>
        <dbReference type="ARBA" id="ARBA00022692"/>
    </source>
</evidence>